<protein>
    <submittedName>
        <fullName evidence="2">NADH-quinone oxidoreductase subunit C</fullName>
    </submittedName>
</protein>
<proteinExistence type="predicted"/>
<evidence type="ECO:0000259" key="1">
    <source>
        <dbReference type="Pfam" id="PF00329"/>
    </source>
</evidence>
<organism evidence="2 3">
    <name type="scientific">Candidatus Mediterraneibacter faecigallinarum</name>
    <dbReference type="NCBI Taxonomy" id="2838669"/>
    <lineage>
        <taxon>Bacteria</taxon>
        <taxon>Bacillati</taxon>
        <taxon>Bacillota</taxon>
        <taxon>Clostridia</taxon>
        <taxon>Lachnospirales</taxon>
        <taxon>Lachnospiraceae</taxon>
        <taxon>Mediterraneibacter</taxon>
    </lineage>
</organism>
<evidence type="ECO:0000313" key="2">
    <source>
        <dbReference type="EMBL" id="HJC38687.1"/>
    </source>
</evidence>
<reference evidence="2" key="1">
    <citation type="journal article" date="2021" name="PeerJ">
        <title>Extensive microbial diversity within the chicken gut microbiome revealed by metagenomics and culture.</title>
        <authorList>
            <person name="Gilroy R."/>
            <person name="Ravi A."/>
            <person name="Getino M."/>
            <person name="Pursley I."/>
            <person name="Horton D.L."/>
            <person name="Alikhan N.F."/>
            <person name="Baker D."/>
            <person name="Gharbi K."/>
            <person name="Hall N."/>
            <person name="Watson M."/>
            <person name="Adriaenssens E.M."/>
            <person name="Foster-Nyarko E."/>
            <person name="Jarju S."/>
            <person name="Secka A."/>
            <person name="Antonio M."/>
            <person name="Oren A."/>
            <person name="Chaudhuri R.R."/>
            <person name="La Ragione R."/>
            <person name="Hildebrand F."/>
            <person name="Pallen M.J."/>
        </authorList>
    </citation>
    <scope>NUCLEOTIDE SEQUENCE</scope>
    <source>
        <strain evidence="2">ChiGjej1B1-1692</strain>
    </source>
</reference>
<dbReference type="InterPro" id="IPR037232">
    <property type="entry name" value="NADH_quin_OxRdtase_su_C/D-like"/>
</dbReference>
<dbReference type="GO" id="GO:0008137">
    <property type="term" value="F:NADH dehydrogenase (ubiquinone) activity"/>
    <property type="evidence" value="ECO:0007669"/>
    <property type="project" value="InterPro"/>
</dbReference>
<dbReference type="Pfam" id="PF00329">
    <property type="entry name" value="Complex1_30kDa"/>
    <property type="match status" value="1"/>
</dbReference>
<dbReference type="AlphaFoldDB" id="A0A9D2NUH8"/>
<accession>A0A9D2NUH8</accession>
<dbReference type="Proteomes" id="UP000823894">
    <property type="component" value="Unassembled WGS sequence"/>
</dbReference>
<reference evidence="2" key="2">
    <citation type="submission" date="2021-04" db="EMBL/GenBank/DDBJ databases">
        <authorList>
            <person name="Gilroy R."/>
        </authorList>
    </citation>
    <scope>NUCLEOTIDE SEQUENCE</scope>
    <source>
        <strain evidence="2">ChiGjej1B1-1692</strain>
    </source>
</reference>
<dbReference type="InterPro" id="IPR001268">
    <property type="entry name" value="NADH_UbQ_OxRdtase_30kDa_su"/>
</dbReference>
<dbReference type="SUPFAM" id="SSF143243">
    <property type="entry name" value="Nqo5-like"/>
    <property type="match status" value="1"/>
</dbReference>
<dbReference type="EMBL" id="DWWK01000094">
    <property type="protein sequence ID" value="HJC38687.1"/>
    <property type="molecule type" value="Genomic_DNA"/>
</dbReference>
<comment type="caution">
    <text evidence="2">The sequence shown here is derived from an EMBL/GenBank/DDBJ whole genome shotgun (WGS) entry which is preliminary data.</text>
</comment>
<feature type="domain" description="NADH:ubiquinone oxidoreductase 30kDa subunit" evidence="1">
    <location>
        <begin position="27"/>
        <end position="95"/>
    </location>
</feature>
<sequence>MDYKSEIRKITMAEFFPAVVKMKAENWRLSQICAVSVEHGYEMSYSFCLDKKYRMVTLRLEIGEDEVVASITQIYPCAFLQENEAAELFGVKIEHVDPDYGDRLYRIDETAPFKKKE</sequence>
<name>A0A9D2NUH8_9FIRM</name>
<evidence type="ECO:0000313" key="3">
    <source>
        <dbReference type="Proteomes" id="UP000823894"/>
    </source>
</evidence>
<gene>
    <name evidence="2" type="ORF">H9757_06465</name>
</gene>
<dbReference type="Gene3D" id="3.30.460.80">
    <property type="entry name" value="NADH:ubiquinone oxidoreductase, 30kDa subunit"/>
    <property type="match status" value="1"/>
</dbReference>